<dbReference type="InterPro" id="IPR003425">
    <property type="entry name" value="CCB3/YggT"/>
</dbReference>
<dbReference type="EMBL" id="LGTC01000001">
    <property type="protein sequence ID" value="KNY26669.1"/>
    <property type="molecule type" value="Genomic_DNA"/>
</dbReference>
<keyword evidence="1" id="KW-0812">Transmembrane</keyword>
<sequence>MQVFNIIGLAILVVLQIVKYAVILRALLSFLPIGQDNQFINILYQITEPVLAPIRTFLGRTEWGRNSMLDVSPIIAIVLIWVVASAVSSIFGVQAISSIL</sequence>
<comment type="caution">
    <text evidence="2">The sequence shown here is derived from an EMBL/GenBank/DDBJ whole genome shotgun (WGS) entry which is preliminary data.</text>
</comment>
<name>A0A0L6JLM3_9FIRM</name>
<dbReference type="STRING" id="398512.Bccel_1934"/>
<dbReference type="Proteomes" id="UP000036923">
    <property type="component" value="Unassembled WGS sequence"/>
</dbReference>
<dbReference type="OrthoDB" id="283553at2"/>
<protein>
    <recommendedName>
        <fullName evidence="4">YggT family protein</fullName>
    </recommendedName>
</protein>
<keyword evidence="1" id="KW-0472">Membrane</keyword>
<accession>A0A0L6JLM3</accession>
<dbReference type="Pfam" id="PF02325">
    <property type="entry name" value="CCB3_YggT"/>
    <property type="match status" value="1"/>
</dbReference>
<evidence type="ECO:0000313" key="3">
    <source>
        <dbReference type="Proteomes" id="UP000036923"/>
    </source>
</evidence>
<dbReference type="eggNOG" id="COG0762">
    <property type="taxonomic scope" value="Bacteria"/>
</dbReference>
<dbReference type="RefSeq" id="WP_036938160.1">
    <property type="nucleotide sequence ID" value="NZ_JQKC01000006.1"/>
</dbReference>
<evidence type="ECO:0000256" key="1">
    <source>
        <dbReference type="SAM" id="Phobius"/>
    </source>
</evidence>
<proteinExistence type="predicted"/>
<dbReference type="AlphaFoldDB" id="A0A0L6JLM3"/>
<organism evidence="2 3">
    <name type="scientific">Pseudobacteroides cellulosolvens ATCC 35603 = DSM 2933</name>
    <dbReference type="NCBI Taxonomy" id="398512"/>
    <lineage>
        <taxon>Bacteria</taxon>
        <taxon>Bacillati</taxon>
        <taxon>Bacillota</taxon>
        <taxon>Clostridia</taxon>
        <taxon>Eubacteriales</taxon>
        <taxon>Oscillospiraceae</taxon>
        <taxon>Pseudobacteroides</taxon>
    </lineage>
</organism>
<gene>
    <name evidence="2" type="ORF">Bccel_1934</name>
</gene>
<keyword evidence="3" id="KW-1185">Reference proteome</keyword>
<evidence type="ECO:0000313" key="2">
    <source>
        <dbReference type="EMBL" id="KNY26669.1"/>
    </source>
</evidence>
<keyword evidence="1" id="KW-1133">Transmembrane helix</keyword>
<dbReference type="GO" id="GO:0016020">
    <property type="term" value="C:membrane"/>
    <property type="evidence" value="ECO:0007669"/>
    <property type="project" value="InterPro"/>
</dbReference>
<evidence type="ECO:0008006" key="4">
    <source>
        <dbReference type="Google" id="ProtNLM"/>
    </source>
</evidence>
<feature type="transmembrane region" description="Helical" evidence="1">
    <location>
        <begin position="74"/>
        <end position="96"/>
    </location>
</feature>
<reference evidence="3" key="1">
    <citation type="submission" date="2015-07" db="EMBL/GenBank/DDBJ databases">
        <title>Near-Complete Genome Sequence of the Cellulolytic Bacterium Bacteroides (Pseudobacteroides) cellulosolvens ATCC 35603.</title>
        <authorList>
            <person name="Dassa B."/>
            <person name="Utturkar S.M."/>
            <person name="Klingeman D.M."/>
            <person name="Hurt R.A."/>
            <person name="Keller M."/>
            <person name="Xu J."/>
            <person name="Reddy Y.H.K."/>
            <person name="Borovok I."/>
            <person name="Grinberg I.R."/>
            <person name="Lamed R."/>
            <person name="Zhivin O."/>
            <person name="Bayer E.A."/>
            <person name="Brown S.D."/>
        </authorList>
    </citation>
    <scope>NUCLEOTIDE SEQUENCE [LARGE SCALE GENOMIC DNA]</scope>
    <source>
        <strain evidence="3">DSM 2933</strain>
    </source>
</reference>
<feature type="transmembrane region" description="Helical" evidence="1">
    <location>
        <begin position="6"/>
        <end position="28"/>
    </location>
</feature>